<protein>
    <submittedName>
        <fullName evidence="3">Transmembrane transcriptional regulator (Anti-sigma factor RsiW)</fullName>
    </submittedName>
</protein>
<evidence type="ECO:0000313" key="2">
    <source>
        <dbReference type="EMBL" id="KQK29060.1"/>
    </source>
</evidence>
<dbReference type="EMBL" id="LMAR01000053">
    <property type="protein sequence ID" value="KQK29060.1"/>
    <property type="molecule type" value="Genomic_DNA"/>
</dbReference>
<evidence type="ECO:0000313" key="5">
    <source>
        <dbReference type="Proteomes" id="UP000190130"/>
    </source>
</evidence>
<dbReference type="STRING" id="53254.SAMN05660750_02181"/>
<sequence length="255" mass="27163">MTPGSRPIGDDDIQAFIDGRLAPARQREVEAFLASEPALQSRAEQFRADAQALRAAAQLRRPEPIPASLRLSEVRRRRTARTAAFHRRLAAGICIFALGAVLGMALPRQKAEPPTARPQMTDAVVAFRAFAGRAGDAVEVPAAQTAALKRMMSHHLRQDVAIPDLSGLGLVFRGGRLLASDEGPGGMFVYDEPAGGQVALYVKTLASPRKAALASRQDGDLVAYFWFTGELGYAVLGPSGAPAVRRAAEQLSGTP</sequence>
<feature type="transmembrane region" description="Helical" evidence="1">
    <location>
        <begin position="85"/>
        <end position="106"/>
    </location>
</feature>
<keyword evidence="1 3" id="KW-0812">Transmembrane</keyword>
<keyword evidence="4" id="KW-1185">Reference proteome</keyword>
<dbReference type="OrthoDB" id="7187254at2"/>
<reference evidence="2 4" key="1">
    <citation type="submission" date="2015-10" db="EMBL/GenBank/DDBJ databases">
        <title>Draft genome of Bosea thiooxidans.</title>
        <authorList>
            <person name="Wang X."/>
        </authorList>
    </citation>
    <scope>NUCLEOTIDE SEQUENCE [LARGE SCALE GENOMIC DNA]</scope>
    <source>
        <strain evidence="2 4">CGMCC 9174</strain>
    </source>
</reference>
<evidence type="ECO:0000313" key="4">
    <source>
        <dbReference type="Proteomes" id="UP000051562"/>
    </source>
</evidence>
<keyword evidence="1" id="KW-0472">Membrane</keyword>
<organism evidence="2 4">
    <name type="scientific">Bosea thiooxidans</name>
    <dbReference type="NCBI Taxonomy" id="53254"/>
    <lineage>
        <taxon>Bacteria</taxon>
        <taxon>Pseudomonadati</taxon>
        <taxon>Pseudomonadota</taxon>
        <taxon>Alphaproteobacteria</taxon>
        <taxon>Hyphomicrobiales</taxon>
        <taxon>Boseaceae</taxon>
        <taxon>Bosea</taxon>
    </lineage>
</organism>
<dbReference type="Proteomes" id="UP000051562">
    <property type="component" value="Unassembled WGS sequence"/>
</dbReference>
<evidence type="ECO:0000313" key="3">
    <source>
        <dbReference type="EMBL" id="SKB76371.1"/>
    </source>
</evidence>
<reference evidence="3 5" key="2">
    <citation type="submission" date="2017-02" db="EMBL/GenBank/DDBJ databases">
        <authorList>
            <person name="Peterson S.W."/>
        </authorList>
    </citation>
    <scope>NUCLEOTIDE SEQUENCE [LARGE SCALE GENOMIC DNA]</scope>
    <source>
        <strain evidence="3 5">DSM 9653</strain>
    </source>
</reference>
<dbReference type="AlphaFoldDB" id="A0A0Q3KXK3"/>
<gene>
    <name evidence="2" type="ORF">ARD30_19755</name>
    <name evidence="3" type="ORF">SAMN05660750_02181</name>
</gene>
<dbReference type="Proteomes" id="UP000190130">
    <property type="component" value="Unassembled WGS sequence"/>
</dbReference>
<dbReference type="EMBL" id="FUYX01000005">
    <property type="protein sequence ID" value="SKB76371.1"/>
    <property type="molecule type" value="Genomic_DNA"/>
</dbReference>
<evidence type="ECO:0000256" key="1">
    <source>
        <dbReference type="SAM" id="Phobius"/>
    </source>
</evidence>
<keyword evidence="1" id="KW-1133">Transmembrane helix</keyword>
<name>A0A0Q3KXK3_9HYPH</name>
<proteinExistence type="predicted"/>
<accession>A0A0Q3KXK3</accession>
<dbReference type="RefSeq" id="WP_055729641.1">
    <property type="nucleotide sequence ID" value="NZ_FUYX01000005.1"/>
</dbReference>